<sequence>MPRRSFRQETLVGKKVVSKSHVLSKDPDEYLKSDSVGTGHPHNNLLASIQGTCRKKHRTLPIYKFQPTRQQKLRHTRPRQRLLNYRSRSGSKGKTFAKNSLLGLCKGGTGTSVPNVDGTNEKLLDYFFDRSNAAKNGRVEVRLDQNGNFVGGSIRNGSLNGKINSGIGAKKLKPVDFEDETGRIGKDNMVRIRNCQSPIQLSDRDAKYIRILAKNRTNSTKSPKQTTGTDGAISTGRDRSPRLVTARDRLMTPKNVTGRDYSPGQLAEKDGKSTGRKEAKRKSTGRKEANGKRRSKGLASRSKSSASRSEASASRSKTSASRSKTSASRSKSSVSRINAYNGQSKSKSSQSKQSKSSISRSKDSASHSEVENQPKHEGSRFKLKEGQSKLKDGQSKLKQNQFKPKTSQSKPLASRSKSTVSRFKSSESETGCPAKIAGCAKPPRQCLKPFCEAKRRANKLMPVKCNCRTRQPSCEHRPRQYEVKNGSGLANLRRNGSDKSSPRRNGSASQKRSGNDLASQKRLISVADFKKEFKNVMGMSPGKYHSESTKHSNSTVESTSGSYRSAESTSAPYSNAESTCITVSTSRPYCNTRPAKPSKQPSSASKPVKWAENEVVQVKKKKGSSPMIYGVSPGKKRTKDDDGTGCGMNSMYRAKKAKMNTILDKKRTKSNKEGRKSRNEGRKSEKEGRKIRNNGRKSETKEEKSTKKGMKSGTEGTKGRTERNERRTERNKSRTKRKETTKEGRKSTKETKNSPKEAKIIVNEDKHPDTPTSPSYISLVNVDRDANLQQQKPSPAESRQSRPRTRRTISSAGFGSAQRRGGYAQGGVGGPQRGTFEAQREAYNRASAFRGLYGARLRSLSVNREPRSHSCIELGRRRASVCVLYRAEQPEYRTVVHTGMYGAWLRSLSNSRSQSKEFSRCQYMDPGYSGVACRNIFDETNSGASGNQGFGQDSDVERGRSEDSEVRKFGSEDSEAHGEGFRWKKQTSEGHGKESSYKSKNLASRTARKRADASVAHREKSRIHESSELCRQKSRSRGFSGAHRQKSISQGSPVNGREKAEGHRGKAVAHRGKSEFDYGKSESHRQKSELHRRKSEFDRQNSESYSQKSESKRAKSRSQGATKVYRQKFELHRQSPRSYGADRANFRSREAGSRSPSDLITRYRKKSQRLALKQQGRDPSNSEVDSESSSRHASESPSRKTFEAFSRKNSEFLARKASEFSSRCASRSSSRKASESLAKRDSKSSRKASETSLRCASAKEKASYKDSGAQKRRTKELPGYVNIAEAVASQKKGRGSGVDYDKVKDSESSYNNNMASGYKKNKDSGPAYNKVKPSDPAHKAKPSANNNPKPASPSQAKCSRTHRLVATADGVSLGGGQGRFKAKRILKISLRSDGRTYKFALPINIYSDNPNNQVEIITTELAVK</sequence>
<dbReference type="Proteomes" id="UP000783686">
    <property type="component" value="Unassembled WGS sequence"/>
</dbReference>
<evidence type="ECO:0000313" key="2">
    <source>
        <dbReference type="EMBL" id="CAD5218265.1"/>
    </source>
</evidence>
<accession>A0A811KR68</accession>
<feature type="compositionally biased region" description="Basic and acidic residues" evidence="1">
    <location>
        <begin position="1072"/>
        <end position="1101"/>
    </location>
</feature>
<name>A0A811KR68_9BILA</name>
<feature type="compositionally biased region" description="Basic and acidic residues" evidence="1">
    <location>
        <begin position="236"/>
        <end position="251"/>
    </location>
</feature>
<gene>
    <name evidence="2" type="ORF">BOKJ2_LOCUS7475</name>
</gene>
<feature type="compositionally biased region" description="Gly residues" evidence="1">
    <location>
        <begin position="823"/>
        <end position="832"/>
    </location>
</feature>
<feature type="compositionally biased region" description="Basic and acidic residues" evidence="1">
    <location>
        <begin position="1009"/>
        <end position="1031"/>
    </location>
</feature>
<feature type="compositionally biased region" description="Low complexity" evidence="1">
    <location>
        <begin position="1219"/>
        <end position="1228"/>
    </location>
</feature>
<feature type="compositionally biased region" description="Basic and acidic residues" evidence="1">
    <location>
        <begin position="670"/>
        <end position="706"/>
    </location>
</feature>
<feature type="compositionally biased region" description="Basic and acidic residues" evidence="1">
    <location>
        <begin position="717"/>
        <end position="769"/>
    </location>
</feature>
<evidence type="ECO:0000256" key="1">
    <source>
        <dbReference type="SAM" id="MobiDB-lite"/>
    </source>
</evidence>
<feature type="compositionally biased region" description="Low complexity" evidence="1">
    <location>
        <begin position="594"/>
        <end position="608"/>
    </location>
</feature>
<feature type="compositionally biased region" description="Low complexity" evidence="1">
    <location>
        <begin position="1342"/>
        <end position="1354"/>
    </location>
</feature>
<feature type="region of interest" description="Disordered" evidence="1">
    <location>
        <begin position="540"/>
        <end position="573"/>
    </location>
</feature>
<feature type="compositionally biased region" description="Polar residues" evidence="1">
    <location>
        <begin position="396"/>
        <end position="423"/>
    </location>
</feature>
<feature type="compositionally biased region" description="Basic and acidic residues" evidence="1">
    <location>
        <begin position="955"/>
        <end position="997"/>
    </location>
</feature>
<feature type="compositionally biased region" description="Low complexity" evidence="1">
    <location>
        <begin position="297"/>
        <end position="336"/>
    </location>
</feature>
<feature type="compositionally biased region" description="Basic and acidic residues" evidence="1">
    <location>
        <begin position="1232"/>
        <end position="1249"/>
    </location>
</feature>
<feature type="compositionally biased region" description="Polar residues" evidence="1">
    <location>
        <begin position="942"/>
        <end position="951"/>
    </location>
</feature>
<feature type="compositionally biased region" description="Polar residues" evidence="1">
    <location>
        <begin position="503"/>
        <end position="518"/>
    </location>
</feature>
<keyword evidence="3" id="KW-1185">Reference proteome</keyword>
<feature type="region of interest" description="Disordered" evidence="1">
    <location>
        <begin position="590"/>
        <end position="833"/>
    </location>
</feature>
<feature type="compositionally biased region" description="Basic and acidic residues" evidence="1">
    <location>
        <begin position="1188"/>
        <end position="1205"/>
    </location>
</feature>
<comment type="caution">
    <text evidence="2">The sequence shown here is derived from an EMBL/GenBank/DDBJ whole genome shotgun (WGS) entry which is preliminary data.</text>
</comment>
<feature type="compositionally biased region" description="Basic and acidic residues" evidence="1">
    <location>
        <begin position="473"/>
        <end position="482"/>
    </location>
</feature>
<feature type="region of interest" description="Disordered" evidence="1">
    <location>
        <begin position="942"/>
        <end position="1205"/>
    </location>
</feature>
<reference evidence="2" key="1">
    <citation type="submission" date="2020-09" db="EMBL/GenBank/DDBJ databases">
        <authorList>
            <person name="Kikuchi T."/>
        </authorList>
    </citation>
    <scope>NUCLEOTIDE SEQUENCE</scope>
    <source>
        <strain evidence="2">SH1</strain>
    </source>
</reference>
<dbReference type="EMBL" id="CAJFDH010000004">
    <property type="protein sequence ID" value="CAD5218265.1"/>
    <property type="molecule type" value="Genomic_DNA"/>
</dbReference>
<dbReference type="EMBL" id="CAJFCW020000004">
    <property type="protein sequence ID" value="CAG9109783.1"/>
    <property type="molecule type" value="Genomic_DNA"/>
</dbReference>
<evidence type="ECO:0000313" key="3">
    <source>
        <dbReference type="Proteomes" id="UP000614601"/>
    </source>
</evidence>
<feature type="compositionally biased region" description="Basic and acidic residues" evidence="1">
    <location>
        <begin position="267"/>
        <end position="277"/>
    </location>
</feature>
<feature type="compositionally biased region" description="Low complexity" evidence="1">
    <location>
        <begin position="343"/>
        <end position="359"/>
    </location>
</feature>
<feature type="region of interest" description="Disordered" evidence="1">
    <location>
        <begin position="1217"/>
        <end position="1359"/>
    </location>
</feature>
<proteinExistence type="predicted"/>
<dbReference type="Proteomes" id="UP000614601">
    <property type="component" value="Unassembled WGS sequence"/>
</dbReference>
<feature type="region of interest" description="Disordered" evidence="1">
    <location>
        <begin position="214"/>
        <end position="444"/>
    </location>
</feature>
<feature type="compositionally biased region" description="Polar residues" evidence="1">
    <location>
        <begin position="215"/>
        <end position="229"/>
    </location>
</feature>
<feature type="compositionally biased region" description="Polar residues" evidence="1">
    <location>
        <begin position="551"/>
        <end position="573"/>
    </location>
</feature>
<feature type="region of interest" description="Disordered" evidence="1">
    <location>
        <begin position="469"/>
        <end position="521"/>
    </location>
</feature>
<protein>
    <submittedName>
        <fullName evidence="2">Uncharacterized protein</fullName>
    </submittedName>
</protein>
<feature type="compositionally biased region" description="Basic and acidic residues" evidence="1">
    <location>
        <begin position="360"/>
        <end position="395"/>
    </location>
</feature>
<organism evidence="2 3">
    <name type="scientific">Bursaphelenchus okinawaensis</name>
    <dbReference type="NCBI Taxonomy" id="465554"/>
    <lineage>
        <taxon>Eukaryota</taxon>
        <taxon>Metazoa</taxon>
        <taxon>Ecdysozoa</taxon>
        <taxon>Nematoda</taxon>
        <taxon>Chromadorea</taxon>
        <taxon>Rhabditida</taxon>
        <taxon>Tylenchina</taxon>
        <taxon>Tylenchomorpha</taxon>
        <taxon>Aphelenchoidea</taxon>
        <taxon>Aphelenchoididae</taxon>
        <taxon>Bursaphelenchus</taxon>
    </lineage>
</organism>